<dbReference type="CDD" id="cd05285">
    <property type="entry name" value="sorbitol_DH"/>
    <property type="match status" value="1"/>
</dbReference>
<name>A0A081RR99_PHOTE</name>
<dbReference type="Proteomes" id="UP000028002">
    <property type="component" value="Unassembled WGS sequence"/>
</dbReference>
<dbReference type="Pfam" id="PF00107">
    <property type="entry name" value="ADH_zinc_N"/>
    <property type="match status" value="1"/>
</dbReference>
<evidence type="ECO:0000313" key="8">
    <source>
        <dbReference type="EMBL" id="KER01202.1"/>
    </source>
</evidence>
<dbReference type="InterPro" id="IPR013154">
    <property type="entry name" value="ADH-like_N"/>
</dbReference>
<dbReference type="EMBL" id="JGVH01000099">
    <property type="protein sequence ID" value="KER01202.1"/>
    <property type="molecule type" value="Genomic_DNA"/>
</dbReference>
<feature type="domain" description="Enoyl reductase (ER)" evidence="7">
    <location>
        <begin position="10"/>
        <end position="339"/>
    </location>
</feature>
<proteinExistence type="inferred from homology"/>
<comment type="caution">
    <text evidence="8">The sequence shown here is derived from an EMBL/GenBank/DDBJ whole genome shotgun (WGS) entry which is preliminary data.</text>
</comment>
<evidence type="ECO:0000256" key="6">
    <source>
        <dbReference type="RuleBase" id="RU361277"/>
    </source>
</evidence>
<dbReference type="GO" id="GO:0046526">
    <property type="term" value="F:D-xylulose reductase activity"/>
    <property type="evidence" value="ECO:0007669"/>
    <property type="project" value="UniProtKB-EC"/>
</dbReference>
<dbReference type="SMART" id="SM00829">
    <property type="entry name" value="PKS_ER"/>
    <property type="match status" value="1"/>
</dbReference>
<dbReference type="Gene3D" id="3.40.50.720">
    <property type="entry name" value="NAD(P)-binding Rossmann-like Domain"/>
    <property type="match status" value="1"/>
</dbReference>
<dbReference type="InterPro" id="IPR036291">
    <property type="entry name" value="NAD(P)-bd_dom_sf"/>
</dbReference>
<evidence type="ECO:0000259" key="7">
    <source>
        <dbReference type="SMART" id="SM00829"/>
    </source>
</evidence>
<reference evidence="8 9" key="1">
    <citation type="submission" date="2014-03" db="EMBL/GenBank/DDBJ databases">
        <title>Draft Genome of Photorhabdus temperata Meg1.</title>
        <authorList>
            <person name="Hurst S.G.IV."/>
            <person name="Morris K."/>
            <person name="Thomas K."/>
            <person name="Tisa L.S."/>
        </authorList>
    </citation>
    <scope>NUCLEOTIDE SEQUENCE [LARGE SCALE GENOMIC DNA]</scope>
    <source>
        <strain evidence="8 9">Meg1</strain>
    </source>
</reference>
<dbReference type="Gene3D" id="3.90.180.10">
    <property type="entry name" value="Medium-chain alcohol dehydrogenases, catalytic domain"/>
    <property type="match status" value="1"/>
</dbReference>
<evidence type="ECO:0000256" key="3">
    <source>
        <dbReference type="ARBA" id="ARBA00022723"/>
    </source>
</evidence>
<dbReference type="PANTHER" id="PTHR43161">
    <property type="entry name" value="SORBITOL DEHYDROGENASE"/>
    <property type="match status" value="1"/>
</dbReference>
<dbReference type="InterPro" id="IPR045306">
    <property type="entry name" value="SDH-like"/>
</dbReference>
<comment type="similarity">
    <text evidence="2 6">Belongs to the zinc-containing alcohol dehydrogenase family.</text>
</comment>
<dbReference type="InterPro" id="IPR011032">
    <property type="entry name" value="GroES-like_sf"/>
</dbReference>
<gene>
    <name evidence="8" type="ORF">MEG1DRAFT_04201</name>
</gene>
<accession>A0A081RR99</accession>
<dbReference type="Pfam" id="PF08240">
    <property type="entry name" value="ADH_N"/>
    <property type="match status" value="1"/>
</dbReference>
<organism evidence="8 9">
    <name type="scientific">Photorhabdus temperata subsp. temperata Meg1</name>
    <dbReference type="NCBI Taxonomy" id="1393735"/>
    <lineage>
        <taxon>Bacteria</taxon>
        <taxon>Pseudomonadati</taxon>
        <taxon>Pseudomonadota</taxon>
        <taxon>Gammaproteobacteria</taxon>
        <taxon>Enterobacterales</taxon>
        <taxon>Morganellaceae</taxon>
        <taxon>Photorhabdus</taxon>
    </lineage>
</organism>
<dbReference type="SUPFAM" id="SSF51735">
    <property type="entry name" value="NAD(P)-binding Rossmann-fold domains"/>
    <property type="match status" value="1"/>
</dbReference>
<dbReference type="InterPro" id="IPR002328">
    <property type="entry name" value="ADH_Zn_CS"/>
</dbReference>
<sequence length="342" mass="36690">MKALVLEKAGQISIQDWENTEILGENDVEIKIHSVGICGSDVHYYQYGRIGPFVVEKPMILGHEASGVITAVGKKVTHLKIGDRVCMEPGIPNLQSPQSRAGIYNLDPEVRFWATPPIDGCLRERVIHPAAFTFKLPDNVSFAEGAMVEPLAIGMQAATKAEIKPGDIALVVGAGTIGIVTALAALAGGCSDVIICDVFDEKLEIAKQYPGLHPVNSKVLAEKVNALTDGNGVNILFECSGAKPVVATISDHIAPGGTAVLVGMPIDPAPLDIVSAQAKEITFKTIFRYANMYPRTIRLLSSGKLNVTPLLSATYKFKNSVQAYERAAEGRPTDIKIMLEME</sequence>
<keyword evidence="5 8" id="KW-0560">Oxidoreductase</keyword>
<dbReference type="PANTHER" id="PTHR43161:SF9">
    <property type="entry name" value="SORBITOL DEHYDROGENASE"/>
    <property type="match status" value="1"/>
</dbReference>
<evidence type="ECO:0000256" key="4">
    <source>
        <dbReference type="ARBA" id="ARBA00022833"/>
    </source>
</evidence>
<protein>
    <submittedName>
        <fullName evidence="8">Theronine dehydrogenase-like Zn-dependent dehydrogenase</fullName>
        <ecNumber evidence="8">1.1.1.9</ecNumber>
    </submittedName>
</protein>
<keyword evidence="3 6" id="KW-0479">Metal-binding</keyword>
<dbReference type="EC" id="1.1.1.9" evidence="8"/>
<dbReference type="PATRIC" id="fig|1393735.3.peg.4305"/>
<dbReference type="SUPFAM" id="SSF50129">
    <property type="entry name" value="GroES-like"/>
    <property type="match status" value="1"/>
</dbReference>
<evidence type="ECO:0000256" key="2">
    <source>
        <dbReference type="ARBA" id="ARBA00008072"/>
    </source>
</evidence>
<dbReference type="PROSITE" id="PS00059">
    <property type="entry name" value="ADH_ZINC"/>
    <property type="match status" value="1"/>
</dbReference>
<dbReference type="InterPro" id="IPR013149">
    <property type="entry name" value="ADH-like_C"/>
</dbReference>
<dbReference type="InterPro" id="IPR020843">
    <property type="entry name" value="ER"/>
</dbReference>
<evidence type="ECO:0000256" key="1">
    <source>
        <dbReference type="ARBA" id="ARBA00001947"/>
    </source>
</evidence>
<evidence type="ECO:0000256" key="5">
    <source>
        <dbReference type="ARBA" id="ARBA00023002"/>
    </source>
</evidence>
<evidence type="ECO:0000313" key="9">
    <source>
        <dbReference type="Proteomes" id="UP000028002"/>
    </source>
</evidence>
<keyword evidence="4 6" id="KW-0862">Zinc</keyword>
<dbReference type="AlphaFoldDB" id="A0A081RR99"/>
<dbReference type="RefSeq" id="WP_036841381.1">
    <property type="nucleotide sequence ID" value="NZ_CAWLUD010000099.1"/>
</dbReference>
<dbReference type="GO" id="GO:0008270">
    <property type="term" value="F:zinc ion binding"/>
    <property type="evidence" value="ECO:0007669"/>
    <property type="project" value="InterPro"/>
</dbReference>
<comment type="cofactor">
    <cofactor evidence="1 6">
        <name>Zn(2+)</name>
        <dbReference type="ChEBI" id="CHEBI:29105"/>
    </cofactor>
</comment>